<reference evidence="8 9" key="1">
    <citation type="journal article" date="2015" name="Nat. Commun.">
        <title>Outbred genome sequencing and CRISPR/Cas9 gene editing in butterflies.</title>
        <authorList>
            <person name="Li X."/>
            <person name="Fan D."/>
            <person name="Zhang W."/>
            <person name="Liu G."/>
            <person name="Zhang L."/>
            <person name="Zhao L."/>
            <person name="Fang X."/>
            <person name="Chen L."/>
            <person name="Dong Y."/>
            <person name="Chen Y."/>
            <person name="Ding Y."/>
            <person name="Zhao R."/>
            <person name="Feng M."/>
            <person name="Zhu Y."/>
            <person name="Feng Y."/>
            <person name="Jiang X."/>
            <person name="Zhu D."/>
            <person name="Xiang H."/>
            <person name="Feng X."/>
            <person name="Li S."/>
            <person name="Wang J."/>
            <person name="Zhang G."/>
            <person name="Kronforst M.R."/>
            <person name="Wang W."/>
        </authorList>
    </citation>
    <scope>NUCLEOTIDE SEQUENCE [LARGE SCALE GENOMIC DNA]</scope>
    <source>
        <strain evidence="8">Ya'a_city_454_Pm</strain>
        <tissue evidence="8">Whole body</tissue>
    </source>
</reference>
<dbReference type="InterPro" id="IPR043504">
    <property type="entry name" value="Peptidase_S1_PA_chymotrypsin"/>
</dbReference>
<protein>
    <submittedName>
        <fullName evidence="8">Trypsin iota</fullName>
    </submittedName>
</protein>
<dbReference type="AlphaFoldDB" id="A0A0N1IH57"/>
<organism evidence="8 9">
    <name type="scientific">Papilio machaon</name>
    <name type="common">Old World swallowtail butterfly</name>
    <dbReference type="NCBI Taxonomy" id="76193"/>
    <lineage>
        <taxon>Eukaryota</taxon>
        <taxon>Metazoa</taxon>
        <taxon>Ecdysozoa</taxon>
        <taxon>Arthropoda</taxon>
        <taxon>Hexapoda</taxon>
        <taxon>Insecta</taxon>
        <taxon>Pterygota</taxon>
        <taxon>Neoptera</taxon>
        <taxon>Endopterygota</taxon>
        <taxon>Lepidoptera</taxon>
        <taxon>Glossata</taxon>
        <taxon>Ditrysia</taxon>
        <taxon>Papilionoidea</taxon>
        <taxon>Papilionidae</taxon>
        <taxon>Papilioninae</taxon>
        <taxon>Papilio</taxon>
    </lineage>
</organism>
<accession>A0A0N1IH57</accession>
<dbReference type="SUPFAM" id="SSF50494">
    <property type="entry name" value="Trypsin-like serine proteases"/>
    <property type="match status" value="1"/>
</dbReference>
<dbReference type="InterPro" id="IPR050430">
    <property type="entry name" value="Peptidase_S1"/>
</dbReference>
<dbReference type="Proteomes" id="UP000053240">
    <property type="component" value="Unassembled WGS sequence"/>
</dbReference>
<dbReference type="InParanoid" id="A0A0N1IH57"/>
<evidence type="ECO:0000256" key="4">
    <source>
        <dbReference type="ARBA" id="ARBA00022825"/>
    </source>
</evidence>
<dbReference type="PRINTS" id="PR00722">
    <property type="entry name" value="CHYMOTRYPSIN"/>
</dbReference>
<dbReference type="EMBL" id="KQ459718">
    <property type="protein sequence ID" value="KPJ20252.1"/>
    <property type="molecule type" value="Genomic_DNA"/>
</dbReference>
<evidence type="ECO:0000256" key="1">
    <source>
        <dbReference type="ARBA" id="ARBA00007664"/>
    </source>
</evidence>
<dbReference type="PANTHER" id="PTHR24276">
    <property type="entry name" value="POLYSERASE-RELATED"/>
    <property type="match status" value="1"/>
</dbReference>
<gene>
    <name evidence="8" type="ORF">RR48_03961</name>
</gene>
<dbReference type="InterPro" id="IPR001314">
    <property type="entry name" value="Peptidase_S1A"/>
</dbReference>
<evidence type="ECO:0000259" key="7">
    <source>
        <dbReference type="PROSITE" id="PS50240"/>
    </source>
</evidence>
<feature type="domain" description="Peptidase S1" evidence="7">
    <location>
        <begin position="42"/>
        <end position="289"/>
    </location>
</feature>
<evidence type="ECO:0000256" key="3">
    <source>
        <dbReference type="ARBA" id="ARBA00022801"/>
    </source>
</evidence>
<keyword evidence="5" id="KW-1015">Disulfide bond</keyword>
<feature type="signal peptide" evidence="6">
    <location>
        <begin position="1"/>
        <end position="24"/>
    </location>
</feature>
<dbReference type="Gene3D" id="2.40.10.10">
    <property type="entry name" value="Trypsin-like serine proteases"/>
    <property type="match status" value="2"/>
</dbReference>
<dbReference type="PANTHER" id="PTHR24276:SF91">
    <property type="entry name" value="AT26814P-RELATED"/>
    <property type="match status" value="1"/>
</dbReference>
<keyword evidence="6" id="KW-0732">Signal</keyword>
<dbReference type="InterPro" id="IPR009003">
    <property type="entry name" value="Peptidase_S1_PA"/>
</dbReference>
<dbReference type="InterPro" id="IPR001254">
    <property type="entry name" value="Trypsin_dom"/>
</dbReference>
<name>A0A0N1IH57_PAPMA</name>
<proteinExistence type="inferred from homology"/>
<sequence length="306" mass="33946">MIGHYKSANVLLILFLHVSHVAQVAQVRAQSALSDEDAYAALLDRNTVTDKKHYPYVAAVLKMTSYLSAGAMIKDNWILTAADGLYLVRDSVRLLRVRLGSVNYKKGGTLVPVKYLRIHPYFDDRRPEYDTALLRLSVPTRPSPTARPVRLQRKLRPVTAAHFTVTAWAPHYANPKANSDNVHESLETIRRARNLQVQQVHPRSAADCQREQQELGLNASAGLLCLDPLADSDPCRRDAGAPVVLRGVLWGVVSSWRAAGCGADDGSGASFVNLVAAPDISAWLDAVTRDFHWKLREINFDDDNFI</sequence>
<dbReference type="PROSITE" id="PS50240">
    <property type="entry name" value="TRYPSIN_DOM"/>
    <property type="match status" value="1"/>
</dbReference>
<dbReference type="GO" id="GO:0004252">
    <property type="term" value="F:serine-type endopeptidase activity"/>
    <property type="evidence" value="ECO:0007669"/>
    <property type="project" value="InterPro"/>
</dbReference>
<keyword evidence="9" id="KW-1185">Reference proteome</keyword>
<feature type="chain" id="PRO_5005873955" evidence="6">
    <location>
        <begin position="25"/>
        <end position="306"/>
    </location>
</feature>
<evidence type="ECO:0000256" key="6">
    <source>
        <dbReference type="SAM" id="SignalP"/>
    </source>
</evidence>
<dbReference type="GO" id="GO:0006508">
    <property type="term" value="P:proteolysis"/>
    <property type="evidence" value="ECO:0007669"/>
    <property type="project" value="UniProtKB-KW"/>
</dbReference>
<dbReference type="Pfam" id="PF00089">
    <property type="entry name" value="Trypsin"/>
    <property type="match status" value="1"/>
</dbReference>
<evidence type="ECO:0000256" key="2">
    <source>
        <dbReference type="ARBA" id="ARBA00022670"/>
    </source>
</evidence>
<comment type="similarity">
    <text evidence="1">Belongs to the peptidase S1 family.</text>
</comment>
<keyword evidence="4" id="KW-0720">Serine protease</keyword>
<evidence type="ECO:0000313" key="9">
    <source>
        <dbReference type="Proteomes" id="UP000053240"/>
    </source>
</evidence>
<evidence type="ECO:0000256" key="5">
    <source>
        <dbReference type="ARBA" id="ARBA00023157"/>
    </source>
</evidence>
<evidence type="ECO:0000313" key="8">
    <source>
        <dbReference type="EMBL" id="KPJ20252.1"/>
    </source>
</evidence>
<keyword evidence="2" id="KW-0645">Protease</keyword>
<dbReference type="SMART" id="SM00020">
    <property type="entry name" value="Tryp_SPc"/>
    <property type="match status" value="1"/>
</dbReference>
<keyword evidence="3" id="KW-0378">Hydrolase</keyword>